<evidence type="ECO:0000256" key="1">
    <source>
        <dbReference type="ARBA" id="ARBA00022729"/>
    </source>
</evidence>
<keyword evidence="2" id="KW-0812">Transmembrane</keyword>
<dbReference type="CDD" id="cd12797">
    <property type="entry name" value="M23_peptidase"/>
    <property type="match status" value="1"/>
</dbReference>
<accession>A0A9D2PLH8</accession>
<keyword evidence="2" id="KW-0472">Membrane</keyword>
<keyword evidence="1" id="KW-0732">Signal</keyword>
<feature type="domain" description="M23ase beta-sheet core" evidence="3">
    <location>
        <begin position="107"/>
        <end position="210"/>
    </location>
</feature>
<dbReference type="Proteomes" id="UP000823886">
    <property type="component" value="Unassembled WGS sequence"/>
</dbReference>
<comment type="caution">
    <text evidence="4">The sequence shown here is derived from an EMBL/GenBank/DDBJ whole genome shotgun (WGS) entry which is preliminary data.</text>
</comment>
<evidence type="ECO:0000259" key="3">
    <source>
        <dbReference type="Pfam" id="PF01551"/>
    </source>
</evidence>
<proteinExistence type="predicted"/>
<dbReference type="InterPro" id="IPR050570">
    <property type="entry name" value="Cell_wall_metabolism_enzyme"/>
</dbReference>
<reference evidence="4" key="1">
    <citation type="journal article" date="2021" name="PeerJ">
        <title>Extensive microbial diversity within the chicken gut microbiome revealed by metagenomics and culture.</title>
        <authorList>
            <person name="Gilroy R."/>
            <person name="Ravi A."/>
            <person name="Getino M."/>
            <person name="Pursley I."/>
            <person name="Horton D.L."/>
            <person name="Alikhan N.F."/>
            <person name="Baker D."/>
            <person name="Gharbi K."/>
            <person name="Hall N."/>
            <person name="Watson M."/>
            <person name="Adriaenssens E.M."/>
            <person name="Foster-Nyarko E."/>
            <person name="Jarju S."/>
            <person name="Secka A."/>
            <person name="Antonio M."/>
            <person name="Oren A."/>
            <person name="Chaudhuri R.R."/>
            <person name="La Ragione R."/>
            <person name="Hildebrand F."/>
            <person name="Pallen M.J."/>
        </authorList>
    </citation>
    <scope>NUCLEOTIDE SEQUENCE</scope>
    <source>
        <strain evidence="4">ChiBcec2-3848</strain>
    </source>
</reference>
<dbReference type="PANTHER" id="PTHR21666:SF289">
    <property type="entry name" value="L-ALA--D-GLU ENDOPEPTIDASE"/>
    <property type="match status" value="1"/>
</dbReference>
<dbReference type="InterPro" id="IPR011055">
    <property type="entry name" value="Dup_hybrid_motif"/>
</dbReference>
<gene>
    <name evidence="4" type="ORF">H9753_00310</name>
</gene>
<dbReference type="PANTHER" id="PTHR21666">
    <property type="entry name" value="PEPTIDASE-RELATED"/>
    <property type="match status" value="1"/>
</dbReference>
<dbReference type="Pfam" id="PF01551">
    <property type="entry name" value="Peptidase_M23"/>
    <property type="match status" value="1"/>
</dbReference>
<protein>
    <submittedName>
        <fullName evidence="4">M23 family metallopeptidase</fullName>
    </submittedName>
</protein>
<dbReference type="AlphaFoldDB" id="A0A9D2PLH8"/>
<dbReference type="InterPro" id="IPR016047">
    <property type="entry name" value="M23ase_b-sheet_dom"/>
</dbReference>
<dbReference type="Gene3D" id="2.70.70.10">
    <property type="entry name" value="Glucose Permease (Domain IIA)"/>
    <property type="match status" value="1"/>
</dbReference>
<dbReference type="GO" id="GO:0004222">
    <property type="term" value="F:metalloendopeptidase activity"/>
    <property type="evidence" value="ECO:0007669"/>
    <property type="project" value="TreeGrafter"/>
</dbReference>
<dbReference type="SUPFAM" id="SSF51261">
    <property type="entry name" value="Duplicated hybrid motif"/>
    <property type="match status" value="1"/>
</dbReference>
<keyword evidence="2" id="KW-1133">Transmembrane helix</keyword>
<feature type="transmembrane region" description="Helical" evidence="2">
    <location>
        <begin position="17"/>
        <end position="35"/>
    </location>
</feature>
<reference evidence="4" key="2">
    <citation type="submission" date="2021-04" db="EMBL/GenBank/DDBJ databases">
        <authorList>
            <person name="Gilroy R."/>
        </authorList>
    </citation>
    <scope>NUCLEOTIDE SEQUENCE</scope>
    <source>
        <strain evidence="4">ChiBcec2-3848</strain>
    </source>
</reference>
<dbReference type="EMBL" id="DWVZ01000003">
    <property type="protein sequence ID" value="HJC62045.1"/>
    <property type="molecule type" value="Genomic_DNA"/>
</dbReference>
<sequence>MCLCTVGADGGFFVRKWFLGFCFLLFFNVQTAGYLRENVSLEELKEAGIPVEDFCKAGVEREEMDLYLTFWEDLVCFPAAGSCGEADSGFFFENTWKEERNYGGNRVHEGCDIFGEKSVSGYYPVVSMTAGVVEKIGWLPLGGWRIGIRSPGGGYFYYAHLSSYGAEFQEGDSVKAGEVLGFLGDSGYGEEGTTGKFPPHLHLGIYVRTEKTEEYALNPYPVLEFLQEEQKNFFY</sequence>
<evidence type="ECO:0000256" key="2">
    <source>
        <dbReference type="SAM" id="Phobius"/>
    </source>
</evidence>
<name>A0A9D2PLH8_9FIRM</name>
<evidence type="ECO:0000313" key="5">
    <source>
        <dbReference type="Proteomes" id="UP000823886"/>
    </source>
</evidence>
<evidence type="ECO:0000313" key="4">
    <source>
        <dbReference type="EMBL" id="HJC62045.1"/>
    </source>
</evidence>
<organism evidence="4 5">
    <name type="scientific">Candidatus Blautia merdavium</name>
    <dbReference type="NCBI Taxonomy" id="2838494"/>
    <lineage>
        <taxon>Bacteria</taxon>
        <taxon>Bacillati</taxon>
        <taxon>Bacillota</taxon>
        <taxon>Clostridia</taxon>
        <taxon>Lachnospirales</taxon>
        <taxon>Lachnospiraceae</taxon>
        <taxon>Blautia</taxon>
    </lineage>
</organism>